<feature type="domain" description="Integrase catalytic" evidence="1">
    <location>
        <begin position="10"/>
        <end position="204"/>
    </location>
</feature>
<dbReference type="PROSITE" id="PS50994">
    <property type="entry name" value="INTEGRASE"/>
    <property type="match status" value="1"/>
</dbReference>
<dbReference type="Pfam" id="PF18701">
    <property type="entry name" value="DUF5641"/>
    <property type="match status" value="1"/>
</dbReference>
<name>A0AA38IZU4_9CUCU</name>
<evidence type="ECO:0000313" key="2">
    <source>
        <dbReference type="EMBL" id="KAJ3666390.1"/>
    </source>
</evidence>
<dbReference type="PANTHER" id="PTHR47331:SF1">
    <property type="entry name" value="GAG-LIKE PROTEIN"/>
    <property type="match status" value="1"/>
</dbReference>
<dbReference type="EMBL" id="JALNTZ010000001">
    <property type="protein sequence ID" value="KAJ3666390.1"/>
    <property type="molecule type" value="Genomic_DNA"/>
</dbReference>
<keyword evidence="3" id="KW-1185">Reference proteome</keyword>
<dbReference type="InterPro" id="IPR012337">
    <property type="entry name" value="RNaseH-like_sf"/>
</dbReference>
<dbReference type="InterPro" id="IPR001584">
    <property type="entry name" value="Integrase_cat-core"/>
</dbReference>
<dbReference type="GO" id="GO:0003676">
    <property type="term" value="F:nucleic acid binding"/>
    <property type="evidence" value="ECO:0007669"/>
    <property type="project" value="InterPro"/>
</dbReference>
<dbReference type="InterPro" id="IPR036397">
    <property type="entry name" value="RNaseH_sf"/>
</dbReference>
<evidence type="ECO:0000313" key="3">
    <source>
        <dbReference type="Proteomes" id="UP001168821"/>
    </source>
</evidence>
<sequence>MGDLPTQRLEPLRPFLRSGIDYTGPVLIKTGPKRSTRTSKAYIALFICFTTKAIHIELVSDLSSEAFLAALNRFISRRGNVLDLFSDNGTNFIGANRYLKELGQFLKSNTFYENVVKQLRLKNTQWHFIPPRSPHMGGLWEAGVKTLKGHLRRVCGNSSLTFEELYTLLTRIEACVNSRPLSPLSNDPKDFIPLTPGHFLIGEPLTAPIERDLQAIKIPRLTRWQRLEQLRQHFWSRWSREYLTHLQQRSKWLRPTPPVKVGSMALLVEDNLPPLCWKLGRIVEVHPGRDGVVRVVSVKTRTGVIKRAVSKICVLPMASDTDNTN</sequence>
<accession>A0AA38IZU4</accession>
<reference evidence="2" key="1">
    <citation type="journal article" date="2023" name="G3 (Bethesda)">
        <title>Whole genome assemblies of Zophobas morio and Tenebrio molitor.</title>
        <authorList>
            <person name="Kaur S."/>
            <person name="Stinson S.A."/>
            <person name="diCenzo G.C."/>
        </authorList>
    </citation>
    <scope>NUCLEOTIDE SEQUENCE</scope>
    <source>
        <strain evidence="2">QUZm001</strain>
    </source>
</reference>
<dbReference type="PANTHER" id="PTHR47331">
    <property type="entry name" value="PHD-TYPE DOMAIN-CONTAINING PROTEIN"/>
    <property type="match status" value="1"/>
</dbReference>
<organism evidence="2 3">
    <name type="scientific">Zophobas morio</name>
    <dbReference type="NCBI Taxonomy" id="2755281"/>
    <lineage>
        <taxon>Eukaryota</taxon>
        <taxon>Metazoa</taxon>
        <taxon>Ecdysozoa</taxon>
        <taxon>Arthropoda</taxon>
        <taxon>Hexapoda</taxon>
        <taxon>Insecta</taxon>
        <taxon>Pterygota</taxon>
        <taxon>Neoptera</taxon>
        <taxon>Endopterygota</taxon>
        <taxon>Coleoptera</taxon>
        <taxon>Polyphaga</taxon>
        <taxon>Cucujiformia</taxon>
        <taxon>Tenebrionidae</taxon>
        <taxon>Zophobas</taxon>
    </lineage>
</organism>
<gene>
    <name evidence="2" type="ORF">Zmor_001833</name>
</gene>
<proteinExistence type="predicted"/>
<dbReference type="Proteomes" id="UP001168821">
    <property type="component" value="Unassembled WGS sequence"/>
</dbReference>
<comment type="caution">
    <text evidence="2">The sequence shown here is derived from an EMBL/GenBank/DDBJ whole genome shotgun (WGS) entry which is preliminary data.</text>
</comment>
<dbReference type="AlphaFoldDB" id="A0AA38IZU4"/>
<protein>
    <recommendedName>
        <fullName evidence="1">Integrase catalytic domain-containing protein</fullName>
    </recommendedName>
</protein>
<dbReference type="GO" id="GO:0015074">
    <property type="term" value="P:DNA integration"/>
    <property type="evidence" value="ECO:0007669"/>
    <property type="project" value="InterPro"/>
</dbReference>
<evidence type="ECO:0000259" key="1">
    <source>
        <dbReference type="PROSITE" id="PS50994"/>
    </source>
</evidence>
<dbReference type="InterPro" id="IPR040676">
    <property type="entry name" value="DUF5641"/>
</dbReference>
<dbReference type="Gene3D" id="3.30.420.10">
    <property type="entry name" value="Ribonuclease H-like superfamily/Ribonuclease H"/>
    <property type="match status" value="1"/>
</dbReference>
<dbReference type="SUPFAM" id="SSF53098">
    <property type="entry name" value="Ribonuclease H-like"/>
    <property type="match status" value="1"/>
</dbReference>